<sequence length="77" mass="9397">MISCCGLYQHIILEVFQSCIYHLWRERNERRHRTDFRIVDQAYRIIDKSIRNMITSLRYRAGHKLAGILQRWFEVTA</sequence>
<organism evidence="1 2">
    <name type="scientific">Brassica carinata</name>
    <name type="common">Ethiopian mustard</name>
    <name type="synonym">Abyssinian cabbage</name>
    <dbReference type="NCBI Taxonomy" id="52824"/>
    <lineage>
        <taxon>Eukaryota</taxon>
        <taxon>Viridiplantae</taxon>
        <taxon>Streptophyta</taxon>
        <taxon>Embryophyta</taxon>
        <taxon>Tracheophyta</taxon>
        <taxon>Spermatophyta</taxon>
        <taxon>Magnoliopsida</taxon>
        <taxon>eudicotyledons</taxon>
        <taxon>Gunneridae</taxon>
        <taxon>Pentapetalae</taxon>
        <taxon>rosids</taxon>
        <taxon>malvids</taxon>
        <taxon>Brassicales</taxon>
        <taxon>Brassicaceae</taxon>
        <taxon>Brassiceae</taxon>
        <taxon>Brassica</taxon>
    </lineage>
</organism>
<gene>
    <name evidence="1" type="ORF">Bca52824_054407</name>
</gene>
<name>A0A8X7ULL2_BRACI</name>
<protein>
    <submittedName>
        <fullName evidence="1">Uncharacterized protein</fullName>
    </submittedName>
</protein>
<reference evidence="1 2" key="1">
    <citation type="submission" date="2020-02" db="EMBL/GenBank/DDBJ databases">
        <authorList>
            <person name="Ma Q."/>
            <person name="Huang Y."/>
            <person name="Song X."/>
            <person name="Pei D."/>
        </authorList>
    </citation>
    <scope>NUCLEOTIDE SEQUENCE [LARGE SCALE GENOMIC DNA]</scope>
    <source>
        <strain evidence="1">Sxm20200214</strain>
        <tissue evidence="1">Leaf</tissue>
    </source>
</reference>
<comment type="caution">
    <text evidence="1">The sequence shown here is derived from an EMBL/GenBank/DDBJ whole genome shotgun (WGS) entry which is preliminary data.</text>
</comment>
<dbReference type="EMBL" id="JAAMPC010000011">
    <property type="protein sequence ID" value="KAG2283187.1"/>
    <property type="molecule type" value="Genomic_DNA"/>
</dbReference>
<accession>A0A8X7ULL2</accession>
<keyword evidence="2" id="KW-1185">Reference proteome</keyword>
<dbReference type="OrthoDB" id="1040744at2759"/>
<dbReference type="AlphaFoldDB" id="A0A8X7ULL2"/>
<dbReference type="Proteomes" id="UP000886595">
    <property type="component" value="Unassembled WGS sequence"/>
</dbReference>
<evidence type="ECO:0000313" key="1">
    <source>
        <dbReference type="EMBL" id="KAG2283187.1"/>
    </source>
</evidence>
<proteinExistence type="predicted"/>
<evidence type="ECO:0000313" key="2">
    <source>
        <dbReference type="Proteomes" id="UP000886595"/>
    </source>
</evidence>